<dbReference type="Proteomes" id="UP001397290">
    <property type="component" value="Unassembled WGS sequence"/>
</dbReference>
<feature type="coiled-coil region" evidence="1">
    <location>
        <begin position="501"/>
        <end position="532"/>
    </location>
</feature>
<reference evidence="3 4" key="1">
    <citation type="submission" date="2020-02" db="EMBL/GenBank/DDBJ databases">
        <title>Comparative genomics of the hypocrealean fungal genus Beauvera.</title>
        <authorList>
            <person name="Showalter D.N."/>
            <person name="Bushley K.E."/>
            <person name="Rehner S.A."/>
        </authorList>
    </citation>
    <scope>NUCLEOTIDE SEQUENCE [LARGE SCALE GENOMIC DNA]</scope>
    <source>
        <strain evidence="3 4">ARSEF4384</strain>
    </source>
</reference>
<gene>
    <name evidence="3" type="ORF">G3M48_002048</name>
</gene>
<feature type="region of interest" description="Disordered" evidence="2">
    <location>
        <begin position="210"/>
        <end position="258"/>
    </location>
</feature>
<evidence type="ECO:0000256" key="2">
    <source>
        <dbReference type="SAM" id="MobiDB-lite"/>
    </source>
</evidence>
<evidence type="ECO:0000313" key="3">
    <source>
        <dbReference type="EMBL" id="KAK8147150.1"/>
    </source>
</evidence>
<dbReference type="AlphaFoldDB" id="A0AAW0RYP1"/>
<keyword evidence="4" id="KW-1185">Reference proteome</keyword>
<name>A0AAW0RYP1_9HYPO</name>
<proteinExistence type="predicted"/>
<feature type="region of interest" description="Disordered" evidence="2">
    <location>
        <begin position="179"/>
        <end position="198"/>
    </location>
</feature>
<comment type="caution">
    <text evidence="3">The sequence shown here is derived from an EMBL/GenBank/DDBJ whole genome shotgun (WGS) entry which is preliminary data.</text>
</comment>
<evidence type="ECO:0000256" key="1">
    <source>
        <dbReference type="SAM" id="Coils"/>
    </source>
</evidence>
<protein>
    <submittedName>
        <fullName evidence="3">Uncharacterized protein</fullName>
    </submittedName>
</protein>
<keyword evidence="1" id="KW-0175">Coiled coil</keyword>
<dbReference type="EMBL" id="JAAHCF010000166">
    <property type="protein sequence ID" value="KAK8147150.1"/>
    <property type="molecule type" value="Genomic_DNA"/>
</dbReference>
<sequence>MMNDSTVFQTALPLRRDTYLVDEKDSELVGRLVRIYRTYAFSLSSQEQQNFRQMIRKREYKRRDGRPDPSNIVLHHVYSGMYHRKTRCWMGDKVTFTKWALLATLYSAESLAELAKVVTRLGIDRQPCWQKYADHHDGDEEKGDDNLGPLELPNAAELAAVCMKRVRIFAAPSRAAASGSDTDEALSVANDTEMPPPSWCSLTVGQQDVEDHEDGISGRIPSETSHGELERGLHHRKHSLAETDLASPQPGSKRRDCHSVVSHGINSSVCSPIRTTSSKPSNYESALGSDNAALIWQEIARLHQGLDSATADNMALRKIVDASEARINAQDVDKVLLQEALAREREQTCLLLQRVHKLEESHKSYSPIMDKIYQKVLEYTIRTDELAKNHQKRDEALLKSVADVEECQGSVEECQAGVEECQAGVEECHKVIEECRAGMDECRKVVEKYRAGTEECQMAVGNLPAELDGVKVSIRRMVETSMRKSNEKLTEELRGSVSFHRRNTTGSLREMNKEVQKALEETKRLAQQCSDKNLHSVVRQEISHLFERVGGMVKRGLEDKD</sequence>
<organism evidence="3 4">
    <name type="scientific">Beauveria asiatica</name>
    <dbReference type="NCBI Taxonomy" id="1069075"/>
    <lineage>
        <taxon>Eukaryota</taxon>
        <taxon>Fungi</taxon>
        <taxon>Dikarya</taxon>
        <taxon>Ascomycota</taxon>
        <taxon>Pezizomycotina</taxon>
        <taxon>Sordariomycetes</taxon>
        <taxon>Hypocreomycetidae</taxon>
        <taxon>Hypocreales</taxon>
        <taxon>Cordycipitaceae</taxon>
        <taxon>Beauveria</taxon>
    </lineage>
</organism>
<evidence type="ECO:0000313" key="4">
    <source>
        <dbReference type="Proteomes" id="UP001397290"/>
    </source>
</evidence>
<accession>A0AAW0RYP1</accession>